<dbReference type="SUPFAM" id="SSF52777">
    <property type="entry name" value="CoA-dependent acyltransferases"/>
    <property type="match status" value="4"/>
</dbReference>
<dbReference type="InterPro" id="IPR000873">
    <property type="entry name" value="AMP-dep_synth/lig_dom"/>
</dbReference>
<dbReference type="UniPathway" id="UPA00011"/>
<dbReference type="InterPro" id="IPR020806">
    <property type="entry name" value="PKS_PP-bd"/>
</dbReference>
<dbReference type="NCBIfam" id="TIGR01733">
    <property type="entry name" value="AA-adenyl-dom"/>
    <property type="match status" value="1"/>
</dbReference>
<dbReference type="InterPro" id="IPR025110">
    <property type="entry name" value="AMP-bd_C"/>
</dbReference>
<evidence type="ECO:0000256" key="3">
    <source>
        <dbReference type="ARBA" id="ARBA00022553"/>
    </source>
</evidence>
<proteinExistence type="predicted"/>
<keyword evidence="3" id="KW-0597">Phosphoprotein</keyword>
<sequence>MTAIHAHTGAAKIEDVLALSPLQQGFYSLAKLAGDGVDLYTMQFVADIEGPLDVARLRLSAEAMLGRHPNLRASFWDRDLPHPVQIVPVEVTLPWRELAAEPTEFDSIAEHERLTNFDLAEGPLMRFLLLRVPGEAGQRFRLILTVHHILMDAWSLSVFFRELIAVYQRGGDTSGLPSARPYRDYIGWLGKQDISGTTQRWIDYAASLRSPTMLAEAHHSRLGTVVPQRTALSLDGAATARLTGWAREHGLTLNTVLQFAWAVVLGRLTDRRDVAFGTVVSGRPQDLAGVETMVGLFINTVPVVVELAPGKSVLEQCRVLQQRSAAMRDLGFIGLSQLQRATGRGALFDTLLVFENVAIGPTAETVVSEDGVRFRPVGAESLAHYPLTIVSCPPDDRLMLMLEAVPEALPHMSVADIGERMLSVLRQLPESGGRAADHLDVLLPAERHRLTAPEPVIPSTDSATVGAAFRRQADATPDAVALSFADGALTYAELRDAATRLARVLADRGVAPEDLVALALPRSPASVIAVLAVLQTGAAYVPVDLELPGHRIASILRQSAPRLTVTVAHSAASVGGYPDTGELLVLDDPAVAHQIAGQGGDAVPERARPDNAAYVIFTSGSTGEPKGVVGTHRALLSYFADHRERVYRPATETLGRPLRIAHAWSLSFDASWQPLVGLLDGHAVHLFGAEDMRDAARLVDGIDRWRIDMIDTSPSMFSQLAAAGLLDLQAPERPGRPRLTVLALGGEAITADDWARLRALPDTAVHNCYGPTETTVESVVADVADSPVVNIGTAVRGMRAYVLDSALRPAPDGAVGELYLAGNQLTRGYLGRPAATAAAFVADPYRAGERMYRTGDLVRRLASGRLAYLGRGDDQVKVRGYRIEVAEVVAALSASPGVASAAVIPVRGATGTRLIGFVTAERDSGALNAAAVRADVAQRLPVYMVPARITVVDAMPLTAHGKLDTAALLAAAGDAPDPGAGAGRAPATDTERMLAAALAELFDGATPGAQQDLFELGMDSIVAISLANKTRHLGVTPRMVLANPTIELLAAAVHAGQAAPRAEAADDPDRFGEVVALPIASWMYEFGNFRRFVQTPLISLPPNITAAQLESLLQAVLDRHDMLRAQLDISHDGYRLTTRPPGVVRAADILTRVTGPVADTLNVHAHKVIDRIDPFAGVMVRALWCDDPAGGCLLLVMHHLVTDAVSWFVLMAGLAAGWEQLCDGEKPALPGEYTTYREFSRLLEQRSRSREVAAQRDYWLAQLTGPDPALGSRMPDPRRDTWASLRLTTARSEVADTRLMLAKVASAGAGIGVREFLLAALTMTLTSWRVRRGDPVGNGVLVALEGHGREDQLAGPDAAVDTSNTVGWFTTVFPVRVRHRGRPLDIDTARRDPAGARDLLRAVADQVAAVPNHGLDYGLLRYQRRDPELVAAPHPQVQLNYVGRLDLSPQPPGAAAWTLVTDPARHAWLARAPEPQLPLRYTFDVVPVVHPSAAGPQLVTSWRWSEQLSTQDDATQLARLWCDAVATLAGAL</sequence>
<protein>
    <submittedName>
        <fullName evidence="5">Putative peptide synthetase MbtF</fullName>
    </submittedName>
</protein>
<dbReference type="Gene3D" id="3.30.559.30">
    <property type="entry name" value="Nonribosomal peptide synthetase, condensation domain"/>
    <property type="match status" value="2"/>
</dbReference>
<organism evidence="5 6">
    <name type="scientific">Mycobacterium heckeshornense</name>
    <dbReference type="NCBI Taxonomy" id="110505"/>
    <lineage>
        <taxon>Bacteria</taxon>
        <taxon>Bacillati</taxon>
        <taxon>Actinomycetota</taxon>
        <taxon>Actinomycetes</taxon>
        <taxon>Mycobacteriales</taxon>
        <taxon>Mycobacteriaceae</taxon>
        <taxon>Mycobacterium</taxon>
    </lineage>
</organism>
<dbReference type="Pfam" id="PF00668">
    <property type="entry name" value="Condensation"/>
    <property type="match status" value="2"/>
</dbReference>
<reference evidence="5 6" key="1">
    <citation type="submission" date="2020-12" db="EMBL/GenBank/DDBJ databases">
        <title>Complete genome sequence of Mycobacterium heckeshornense JCM 15655T, closely related to a pathogenic non-tuberculous mycobacterial species Mycobacterium xenopi.</title>
        <authorList>
            <person name="Yoshida M."/>
            <person name="Fukano H."/>
            <person name="Asakura T."/>
            <person name="Suzuki M."/>
            <person name="Hoshino Y."/>
        </authorList>
    </citation>
    <scope>NUCLEOTIDE SEQUENCE [LARGE SCALE GENOMIC DNA]</scope>
    <source>
        <strain evidence="5 6">JCM 15655</strain>
    </source>
</reference>
<dbReference type="PANTHER" id="PTHR45527">
    <property type="entry name" value="NONRIBOSOMAL PEPTIDE SYNTHETASE"/>
    <property type="match status" value="1"/>
</dbReference>
<dbReference type="Proteomes" id="UP000595446">
    <property type="component" value="Chromosome"/>
</dbReference>
<dbReference type="Pfam" id="PF00550">
    <property type="entry name" value="PP-binding"/>
    <property type="match status" value="1"/>
</dbReference>
<dbReference type="InterPro" id="IPR009081">
    <property type="entry name" value="PP-bd_ACP"/>
</dbReference>
<keyword evidence="2" id="KW-0596">Phosphopantetheine</keyword>
<dbReference type="Gene3D" id="1.10.1200.10">
    <property type="entry name" value="ACP-like"/>
    <property type="match status" value="1"/>
</dbReference>
<comment type="cofactor">
    <cofactor evidence="1">
        <name>pantetheine 4'-phosphate</name>
        <dbReference type="ChEBI" id="CHEBI:47942"/>
    </cofactor>
</comment>
<dbReference type="GO" id="GO:0008610">
    <property type="term" value="P:lipid biosynthetic process"/>
    <property type="evidence" value="ECO:0007669"/>
    <property type="project" value="UniProtKB-ARBA"/>
</dbReference>
<dbReference type="GO" id="GO:0043041">
    <property type="term" value="P:amino acid activation for nonribosomal peptide biosynthetic process"/>
    <property type="evidence" value="ECO:0007669"/>
    <property type="project" value="TreeGrafter"/>
</dbReference>
<keyword evidence="6" id="KW-1185">Reference proteome</keyword>
<evidence type="ECO:0000256" key="1">
    <source>
        <dbReference type="ARBA" id="ARBA00001957"/>
    </source>
</evidence>
<dbReference type="GO" id="GO:0044550">
    <property type="term" value="P:secondary metabolite biosynthetic process"/>
    <property type="evidence" value="ECO:0007669"/>
    <property type="project" value="TreeGrafter"/>
</dbReference>
<dbReference type="Gene3D" id="2.30.38.10">
    <property type="entry name" value="Luciferase, Domain 3"/>
    <property type="match status" value="1"/>
</dbReference>
<gene>
    <name evidence="5" type="ORF">MHEC_18410</name>
</gene>
<dbReference type="InterPro" id="IPR023213">
    <property type="entry name" value="CAT-like_dom_sf"/>
</dbReference>
<dbReference type="SUPFAM" id="SSF47336">
    <property type="entry name" value="ACP-like"/>
    <property type="match status" value="1"/>
</dbReference>
<feature type="domain" description="Polyketide synthase-like phosphopantetheine-binding" evidence="4">
    <location>
        <begin position="990"/>
        <end position="1057"/>
    </location>
</feature>
<dbReference type="PROSITE" id="PS00455">
    <property type="entry name" value="AMP_BINDING"/>
    <property type="match status" value="1"/>
</dbReference>
<dbReference type="InterPro" id="IPR045851">
    <property type="entry name" value="AMP-bd_C_sf"/>
</dbReference>
<name>A0A7R7GSV4_9MYCO</name>
<dbReference type="InterPro" id="IPR001242">
    <property type="entry name" value="Condensation_dom"/>
</dbReference>
<dbReference type="InterPro" id="IPR010071">
    <property type="entry name" value="AA_adenyl_dom"/>
</dbReference>
<evidence type="ECO:0000259" key="4">
    <source>
        <dbReference type="SMART" id="SM00823"/>
    </source>
</evidence>
<dbReference type="Gene3D" id="3.30.559.10">
    <property type="entry name" value="Chloramphenicol acetyltransferase-like domain"/>
    <property type="match status" value="2"/>
</dbReference>
<evidence type="ECO:0000256" key="2">
    <source>
        <dbReference type="ARBA" id="ARBA00022450"/>
    </source>
</evidence>
<dbReference type="InterPro" id="IPR020845">
    <property type="entry name" value="AMP-binding_CS"/>
</dbReference>
<dbReference type="GO" id="GO:0031177">
    <property type="term" value="F:phosphopantetheine binding"/>
    <property type="evidence" value="ECO:0007669"/>
    <property type="project" value="InterPro"/>
</dbReference>
<dbReference type="FunFam" id="3.40.50.980:FF:000001">
    <property type="entry name" value="Non-ribosomal peptide synthetase"/>
    <property type="match status" value="1"/>
</dbReference>
<dbReference type="Pfam" id="PF00501">
    <property type="entry name" value="AMP-binding"/>
    <property type="match status" value="1"/>
</dbReference>
<dbReference type="Pfam" id="PF13193">
    <property type="entry name" value="AMP-binding_C"/>
    <property type="match status" value="1"/>
</dbReference>
<dbReference type="CDD" id="cd05930">
    <property type="entry name" value="A_NRPS"/>
    <property type="match status" value="1"/>
</dbReference>
<evidence type="ECO:0000313" key="6">
    <source>
        <dbReference type="Proteomes" id="UP000595446"/>
    </source>
</evidence>
<dbReference type="GO" id="GO:0003824">
    <property type="term" value="F:catalytic activity"/>
    <property type="evidence" value="ECO:0007669"/>
    <property type="project" value="InterPro"/>
</dbReference>
<dbReference type="GO" id="GO:0005829">
    <property type="term" value="C:cytosol"/>
    <property type="evidence" value="ECO:0007669"/>
    <property type="project" value="TreeGrafter"/>
</dbReference>
<dbReference type="Gene3D" id="3.40.50.980">
    <property type="match status" value="2"/>
</dbReference>
<dbReference type="Gene3D" id="3.30.300.30">
    <property type="match status" value="1"/>
</dbReference>
<dbReference type="SUPFAM" id="SSF56801">
    <property type="entry name" value="Acetyl-CoA synthetase-like"/>
    <property type="match status" value="1"/>
</dbReference>
<dbReference type="EMBL" id="AP024237">
    <property type="protein sequence ID" value="BCO35408.1"/>
    <property type="molecule type" value="Genomic_DNA"/>
</dbReference>
<dbReference type="SMART" id="SM00823">
    <property type="entry name" value="PKS_PP"/>
    <property type="match status" value="1"/>
</dbReference>
<evidence type="ECO:0000313" key="5">
    <source>
        <dbReference type="EMBL" id="BCO35408.1"/>
    </source>
</evidence>
<dbReference type="InterPro" id="IPR036736">
    <property type="entry name" value="ACP-like_sf"/>
</dbReference>
<accession>A0A7R7GSV4</accession>
<dbReference type="PANTHER" id="PTHR45527:SF1">
    <property type="entry name" value="FATTY ACID SYNTHASE"/>
    <property type="match status" value="1"/>
</dbReference>